<organism evidence="3 4">
    <name type="scientific">Natronococcus occultus SP4</name>
    <dbReference type="NCBI Taxonomy" id="694430"/>
    <lineage>
        <taxon>Archaea</taxon>
        <taxon>Methanobacteriati</taxon>
        <taxon>Methanobacteriota</taxon>
        <taxon>Stenosarchaea group</taxon>
        <taxon>Halobacteria</taxon>
        <taxon>Halobacteriales</taxon>
        <taxon>Natrialbaceae</taxon>
        <taxon>Natronococcus</taxon>
    </lineage>
</organism>
<name>L0K0I4_9EURY</name>
<feature type="region of interest" description="Disordered" evidence="1">
    <location>
        <begin position="1"/>
        <end position="20"/>
    </location>
</feature>
<dbReference type="HOGENOM" id="CLU_064090_2_0_2"/>
<dbReference type="Proteomes" id="UP000010878">
    <property type="component" value="Chromosome"/>
</dbReference>
<sequence>MGPKPDSDGSDARRAAKSDTRPAIDGAATAILRVESGKRVRSSVVLVVVFALLAAMYFAMFPSIQEEAELLEDAFPAVFFDMFGIEALHTIEGFIAAEIYSFFWIVLVGIYFAYVGAGMIANDVDERKMDLTLSNPVSRESVILQKIAALWLPLIVLNVGVGGIVFLGGISIGEPLDPVAVAMVHLLSIPYLLVCGAIGLLISVVIDHVRTARATALTVVFVLWLVEGVSRLDEDYEWIGAVGPSRYYDETAILVREEYAFADAAVLLAAFLVLLVLAVLIFTRRDI</sequence>
<protein>
    <recommendedName>
        <fullName evidence="5">ABC-type transport system involved in multi-copper enzyme maturation, permease component</fullName>
    </recommendedName>
</protein>
<feature type="transmembrane region" description="Helical" evidence="2">
    <location>
        <begin position="259"/>
        <end position="282"/>
    </location>
</feature>
<keyword evidence="2" id="KW-0812">Transmembrane</keyword>
<feature type="transmembrane region" description="Helical" evidence="2">
    <location>
        <begin position="179"/>
        <end position="202"/>
    </location>
</feature>
<dbReference type="PANTHER" id="PTHR37305">
    <property type="entry name" value="INTEGRAL MEMBRANE PROTEIN-RELATED"/>
    <property type="match status" value="1"/>
</dbReference>
<feature type="transmembrane region" description="Helical" evidence="2">
    <location>
        <begin position="99"/>
        <end position="121"/>
    </location>
</feature>
<evidence type="ECO:0000313" key="3">
    <source>
        <dbReference type="EMBL" id="AGB37844.1"/>
    </source>
</evidence>
<evidence type="ECO:0000313" key="4">
    <source>
        <dbReference type="Proteomes" id="UP000010878"/>
    </source>
</evidence>
<feature type="transmembrane region" description="Helical" evidence="2">
    <location>
        <begin position="43"/>
        <end position="61"/>
    </location>
</feature>
<dbReference type="Pfam" id="PF12679">
    <property type="entry name" value="ABC2_membrane_2"/>
    <property type="match status" value="1"/>
</dbReference>
<gene>
    <name evidence="3" type="ORF">Natoc_2058</name>
</gene>
<proteinExistence type="predicted"/>
<accession>L0K0I4</accession>
<feature type="transmembrane region" description="Helical" evidence="2">
    <location>
        <begin position="148"/>
        <end position="173"/>
    </location>
</feature>
<evidence type="ECO:0000256" key="2">
    <source>
        <dbReference type="SAM" id="Phobius"/>
    </source>
</evidence>
<dbReference type="OrthoDB" id="204776at2157"/>
<dbReference type="eggNOG" id="arCOG02436">
    <property type="taxonomic scope" value="Archaea"/>
</dbReference>
<dbReference type="KEGG" id="nou:Natoc_2058"/>
<keyword evidence="2" id="KW-1133">Transmembrane helix</keyword>
<dbReference type="STRING" id="694430.Natoc_2058"/>
<dbReference type="RefSeq" id="WP_015321288.1">
    <property type="nucleotide sequence ID" value="NC_019974.1"/>
</dbReference>
<dbReference type="GeneID" id="14403742"/>
<dbReference type="EMBL" id="CP003929">
    <property type="protein sequence ID" value="AGB37844.1"/>
    <property type="molecule type" value="Genomic_DNA"/>
</dbReference>
<dbReference type="AlphaFoldDB" id="L0K0I4"/>
<reference evidence="3 4" key="1">
    <citation type="submission" date="2012-11" db="EMBL/GenBank/DDBJ databases">
        <title>FINISHED of Natronococcus occultus SP4, DSM 3396.</title>
        <authorList>
            <consortium name="DOE Joint Genome Institute"/>
            <person name="Eisen J."/>
            <person name="Huntemann M."/>
            <person name="Wei C.-L."/>
            <person name="Han J."/>
            <person name="Detter J.C."/>
            <person name="Han C."/>
            <person name="Tapia R."/>
            <person name="Chen A."/>
            <person name="Kyrpides N."/>
            <person name="Mavromatis K."/>
            <person name="Markowitz V."/>
            <person name="Szeto E."/>
            <person name="Ivanova N."/>
            <person name="Mikhailova N."/>
            <person name="Ovchinnikova G."/>
            <person name="Pagani I."/>
            <person name="Pati A."/>
            <person name="Goodwin L."/>
            <person name="Nordberg H.P."/>
            <person name="Cantor M.N."/>
            <person name="Hua S.X."/>
            <person name="Woyke T."/>
            <person name="Eisen J."/>
            <person name="Klenk H.-P."/>
            <person name="Klenk H.-P."/>
        </authorList>
    </citation>
    <scope>NUCLEOTIDE SEQUENCE [LARGE SCALE GENOMIC DNA]</scope>
    <source>
        <strain evidence="3 4">SP4</strain>
    </source>
</reference>
<keyword evidence="2" id="KW-0472">Membrane</keyword>
<dbReference type="GO" id="GO:0005886">
    <property type="term" value="C:plasma membrane"/>
    <property type="evidence" value="ECO:0007669"/>
    <property type="project" value="UniProtKB-SubCell"/>
</dbReference>
<evidence type="ECO:0000256" key="1">
    <source>
        <dbReference type="SAM" id="MobiDB-lite"/>
    </source>
</evidence>
<dbReference type="GO" id="GO:0140359">
    <property type="term" value="F:ABC-type transporter activity"/>
    <property type="evidence" value="ECO:0007669"/>
    <property type="project" value="InterPro"/>
</dbReference>
<dbReference type="PANTHER" id="PTHR37305:SF2">
    <property type="entry name" value="BACITRACIN TRANSPORT PERMEASE PROTEIN BCRB"/>
    <property type="match status" value="1"/>
</dbReference>
<feature type="transmembrane region" description="Helical" evidence="2">
    <location>
        <begin position="214"/>
        <end position="232"/>
    </location>
</feature>
<evidence type="ECO:0008006" key="5">
    <source>
        <dbReference type="Google" id="ProtNLM"/>
    </source>
</evidence>
<keyword evidence="4" id="KW-1185">Reference proteome</keyword>